<keyword evidence="3" id="KW-1185">Reference proteome</keyword>
<dbReference type="OMA" id="DSISEYW"/>
<dbReference type="InterPro" id="IPR012337">
    <property type="entry name" value="RNaseH-like_sf"/>
</dbReference>
<reference evidence="2 3" key="1">
    <citation type="submission" date="2015-12" db="EMBL/GenBank/DDBJ databases">
        <title>The genome of Folsomia candida.</title>
        <authorList>
            <person name="Faddeeva A."/>
            <person name="Derks M.F."/>
            <person name="Anvar Y."/>
            <person name="Smit S."/>
            <person name="Van Straalen N."/>
            <person name="Roelofs D."/>
        </authorList>
    </citation>
    <scope>NUCLEOTIDE SEQUENCE [LARGE SCALE GENOMIC DNA]</scope>
    <source>
        <strain evidence="2 3">VU population</strain>
        <tissue evidence="2">Whole body</tissue>
    </source>
</reference>
<dbReference type="GO" id="GO:0046983">
    <property type="term" value="F:protein dimerization activity"/>
    <property type="evidence" value="ECO:0007669"/>
    <property type="project" value="InterPro"/>
</dbReference>
<comment type="caution">
    <text evidence="2">The sequence shown here is derived from an EMBL/GenBank/DDBJ whole genome shotgun (WGS) entry which is preliminary data.</text>
</comment>
<dbReference type="AlphaFoldDB" id="A0A226DT01"/>
<organism evidence="2 3">
    <name type="scientific">Folsomia candida</name>
    <name type="common">Springtail</name>
    <dbReference type="NCBI Taxonomy" id="158441"/>
    <lineage>
        <taxon>Eukaryota</taxon>
        <taxon>Metazoa</taxon>
        <taxon>Ecdysozoa</taxon>
        <taxon>Arthropoda</taxon>
        <taxon>Hexapoda</taxon>
        <taxon>Collembola</taxon>
        <taxon>Entomobryomorpha</taxon>
        <taxon>Isotomoidea</taxon>
        <taxon>Isotomidae</taxon>
        <taxon>Proisotominae</taxon>
        <taxon>Folsomia</taxon>
    </lineage>
</organism>
<dbReference type="InterPro" id="IPR052958">
    <property type="entry name" value="IFN-induced_PKR_regulator"/>
</dbReference>
<accession>A0A226DT01</accession>
<keyword evidence="2" id="KW-0808">Transferase</keyword>
<evidence type="ECO:0000313" key="3">
    <source>
        <dbReference type="Proteomes" id="UP000198287"/>
    </source>
</evidence>
<dbReference type="Pfam" id="PF05699">
    <property type="entry name" value="Dimer_Tnp_hAT"/>
    <property type="match status" value="1"/>
</dbReference>
<protein>
    <submittedName>
        <fullName evidence="2">52 kDa repressor of the inhibitor of the protein kinase</fullName>
    </submittedName>
</protein>
<evidence type="ECO:0000259" key="1">
    <source>
        <dbReference type="Pfam" id="PF05699"/>
    </source>
</evidence>
<dbReference type="OrthoDB" id="6605210at2759"/>
<dbReference type="Proteomes" id="UP000198287">
    <property type="component" value="Unassembled WGS sequence"/>
</dbReference>
<feature type="domain" description="HAT C-terminal dimerisation" evidence="1">
    <location>
        <begin position="181"/>
        <end position="246"/>
    </location>
</feature>
<proteinExistence type="predicted"/>
<name>A0A226DT01_FOLCA</name>
<dbReference type="GO" id="GO:0016301">
    <property type="term" value="F:kinase activity"/>
    <property type="evidence" value="ECO:0007669"/>
    <property type="project" value="UniProtKB-KW"/>
</dbReference>
<keyword evidence="2" id="KW-0418">Kinase</keyword>
<dbReference type="PANTHER" id="PTHR46289:SF17">
    <property type="entry name" value="HAT C-TERMINAL DIMERISATION DOMAIN-CONTAINING PROTEIN"/>
    <property type="match status" value="1"/>
</dbReference>
<dbReference type="SUPFAM" id="SSF53098">
    <property type="entry name" value="Ribonuclease H-like"/>
    <property type="match status" value="1"/>
</dbReference>
<dbReference type="STRING" id="158441.A0A226DT01"/>
<evidence type="ECO:0000313" key="2">
    <source>
        <dbReference type="EMBL" id="OXA47817.1"/>
    </source>
</evidence>
<sequence>MHVIEKVFSITISLSRQLQSPELDLLACLEMAEDILILLIDMQQNSSTDFSEIWKVVSATCVRQSVTVDLPRSVKTKLRKNAENPANKMDAETFYRSTIFEPFLESVVESITLRFREHKNILNHLQSVVPIYMTPINFGSELHEFLQDQLTDCVEVIKSEIKLWQKKWDAVEVHEKPKNALEALDKCDPNFFPNIHYFLKVLATLPVTSCPSERSFSTLRQLKNYLRNTISEERLTSLVILYIHRNYPVDVDSVIEKFISIKRRRMLS</sequence>
<dbReference type="EMBL" id="LNIX01000012">
    <property type="protein sequence ID" value="OXA47817.1"/>
    <property type="molecule type" value="Genomic_DNA"/>
</dbReference>
<gene>
    <name evidence="2" type="ORF">Fcan01_17126</name>
</gene>
<dbReference type="PANTHER" id="PTHR46289">
    <property type="entry name" value="52 KDA REPRESSOR OF THE INHIBITOR OF THE PROTEIN KINASE-LIKE PROTEIN-RELATED"/>
    <property type="match status" value="1"/>
</dbReference>
<dbReference type="InterPro" id="IPR008906">
    <property type="entry name" value="HATC_C_dom"/>
</dbReference>